<feature type="compositionally biased region" description="Low complexity" evidence="1">
    <location>
        <begin position="218"/>
        <end position="231"/>
    </location>
</feature>
<feature type="region of interest" description="Disordered" evidence="1">
    <location>
        <begin position="1142"/>
        <end position="1165"/>
    </location>
</feature>
<feature type="compositionally biased region" description="Polar residues" evidence="1">
    <location>
        <begin position="60"/>
        <end position="72"/>
    </location>
</feature>
<proteinExistence type="predicted"/>
<feature type="compositionally biased region" description="Basic and acidic residues" evidence="1">
    <location>
        <begin position="1229"/>
        <end position="1238"/>
    </location>
</feature>
<feature type="compositionally biased region" description="Pro residues" evidence="1">
    <location>
        <begin position="179"/>
        <end position="190"/>
    </location>
</feature>
<feature type="compositionally biased region" description="Polar residues" evidence="1">
    <location>
        <begin position="414"/>
        <end position="430"/>
    </location>
</feature>
<feature type="compositionally biased region" description="Polar residues" evidence="1">
    <location>
        <begin position="243"/>
        <end position="283"/>
    </location>
</feature>
<feature type="compositionally biased region" description="Polar residues" evidence="1">
    <location>
        <begin position="1147"/>
        <end position="1156"/>
    </location>
</feature>
<dbReference type="HOGENOM" id="CLU_244652_0_0_1"/>
<feature type="compositionally biased region" description="Low complexity" evidence="1">
    <location>
        <begin position="479"/>
        <end position="489"/>
    </location>
</feature>
<feature type="compositionally biased region" description="Polar residues" evidence="1">
    <location>
        <begin position="309"/>
        <end position="322"/>
    </location>
</feature>
<feature type="region of interest" description="Disordered" evidence="1">
    <location>
        <begin position="552"/>
        <end position="660"/>
    </location>
</feature>
<feature type="compositionally biased region" description="Low complexity" evidence="1">
    <location>
        <begin position="1457"/>
        <end position="1474"/>
    </location>
</feature>
<organism evidence="2 3">
    <name type="scientific">Serendipita vermifera MAFF 305830</name>
    <dbReference type="NCBI Taxonomy" id="933852"/>
    <lineage>
        <taxon>Eukaryota</taxon>
        <taxon>Fungi</taxon>
        <taxon>Dikarya</taxon>
        <taxon>Basidiomycota</taxon>
        <taxon>Agaricomycotina</taxon>
        <taxon>Agaricomycetes</taxon>
        <taxon>Sebacinales</taxon>
        <taxon>Serendipitaceae</taxon>
        <taxon>Serendipita</taxon>
    </lineage>
</organism>
<keyword evidence="3" id="KW-1185">Reference proteome</keyword>
<feature type="region of interest" description="Disordered" evidence="1">
    <location>
        <begin position="1"/>
        <end position="124"/>
    </location>
</feature>
<feature type="region of interest" description="Disordered" evidence="1">
    <location>
        <begin position="1411"/>
        <end position="1527"/>
    </location>
</feature>
<reference evidence="2 3" key="1">
    <citation type="submission" date="2014-04" db="EMBL/GenBank/DDBJ databases">
        <authorList>
            <consortium name="DOE Joint Genome Institute"/>
            <person name="Kuo A."/>
            <person name="Zuccaro A."/>
            <person name="Kohler A."/>
            <person name="Nagy L.G."/>
            <person name="Floudas D."/>
            <person name="Copeland A."/>
            <person name="Barry K.W."/>
            <person name="Cichocki N."/>
            <person name="Veneault-Fourrey C."/>
            <person name="LaButti K."/>
            <person name="Lindquist E.A."/>
            <person name="Lipzen A."/>
            <person name="Lundell T."/>
            <person name="Morin E."/>
            <person name="Murat C."/>
            <person name="Sun H."/>
            <person name="Tunlid A."/>
            <person name="Henrissat B."/>
            <person name="Grigoriev I.V."/>
            <person name="Hibbett D.S."/>
            <person name="Martin F."/>
            <person name="Nordberg H.P."/>
            <person name="Cantor M.N."/>
            <person name="Hua S.X."/>
        </authorList>
    </citation>
    <scope>NUCLEOTIDE SEQUENCE [LARGE SCALE GENOMIC DNA]</scope>
    <source>
        <strain evidence="2 3">MAFF 305830</strain>
    </source>
</reference>
<feature type="region of interest" description="Disordered" evidence="1">
    <location>
        <begin position="179"/>
        <end position="527"/>
    </location>
</feature>
<dbReference type="OrthoDB" id="2554322at2759"/>
<evidence type="ECO:0000256" key="1">
    <source>
        <dbReference type="SAM" id="MobiDB-lite"/>
    </source>
</evidence>
<gene>
    <name evidence="2" type="ORF">M408DRAFT_332412</name>
</gene>
<feature type="compositionally biased region" description="Acidic residues" evidence="1">
    <location>
        <begin position="7"/>
        <end position="17"/>
    </location>
</feature>
<feature type="compositionally biased region" description="Basic and acidic residues" evidence="1">
    <location>
        <begin position="1425"/>
        <end position="1434"/>
    </location>
</feature>
<feature type="region of interest" description="Disordered" evidence="1">
    <location>
        <begin position="734"/>
        <end position="769"/>
    </location>
</feature>
<feature type="compositionally biased region" description="Low complexity" evidence="1">
    <location>
        <begin position="931"/>
        <end position="944"/>
    </location>
</feature>
<dbReference type="EMBL" id="KN824339">
    <property type="protein sequence ID" value="KIM23322.1"/>
    <property type="molecule type" value="Genomic_DNA"/>
</dbReference>
<feature type="region of interest" description="Disordered" evidence="1">
    <location>
        <begin position="1365"/>
        <end position="1384"/>
    </location>
</feature>
<accession>A0A0C2X1D5</accession>
<reference evidence="3" key="2">
    <citation type="submission" date="2015-01" db="EMBL/GenBank/DDBJ databases">
        <title>Evolutionary Origins and Diversification of the Mycorrhizal Mutualists.</title>
        <authorList>
            <consortium name="DOE Joint Genome Institute"/>
            <consortium name="Mycorrhizal Genomics Consortium"/>
            <person name="Kohler A."/>
            <person name="Kuo A."/>
            <person name="Nagy L.G."/>
            <person name="Floudas D."/>
            <person name="Copeland A."/>
            <person name="Barry K.W."/>
            <person name="Cichocki N."/>
            <person name="Veneault-Fourrey C."/>
            <person name="LaButti K."/>
            <person name="Lindquist E.A."/>
            <person name="Lipzen A."/>
            <person name="Lundell T."/>
            <person name="Morin E."/>
            <person name="Murat C."/>
            <person name="Riley R."/>
            <person name="Ohm R."/>
            <person name="Sun H."/>
            <person name="Tunlid A."/>
            <person name="Henrissat B."/>
            <person name="Grigoriev I.V."/>
            <person name="Hibbett D.S."/>
            <person name="Martin F."/>
        </authorList>
    </citation>
    <scope>NUCLEOTIDE SEQUENCE [LARGE SCALE GENOMIC DNA]</scope>
    <source>
        <strain evidence="3">MAFF 305830</strain>
    </source>
</reference>
<dbReference type="Proteomes" id="UP000054097">
    <property type="component" value="Unassembled WGS sequence"/>
</dbReference>
<feature type="compositionally biased region" description="Low complexity" evidence="1">
    <location>
        <begin position="442"/>
        <end position="452"/>
    </location>
</feature>
<feature type="compositionally biased region" description="Low complexity" evidence="1">
    <location>
        <begin position="193"/>
        <end position="207"/>
    </location>
</feature>
<evidence type="ECO:0000313" key="3">
    <source>
        <dbReference type="Proteomes" id="UP000054097"/>
    </source>
</evidence>
<feature type="compositionally biased region" description="Polar residues" evidence="1">
    <location>
        <begin position="1056"/>
        <end position="1074"/>
    </location>
</feature>
<feature type="compositionally biased region" description="Polar residues" evidence="1">
    <location>
        <begin position="208"/>
        <end position="217"/>
    </location>
</feature>
<evidence type="ECO:0000313" key="2">
    <source>
        <dbReference type="EMBL" id="KIM23322.1"/>
    </source>
</evidence>
<feature type="compositionally biased region" description="Polar residues" evidence="1">
    <location>
        <begin position="1274"/>
        <end position="1286"/>
    </location>
</feature>
<feature type="compositionally biased region" description="Basic residues" evidence="1">
    <location>
        <begin position="1435"/>
        <end position="1445"/>
    </location>
</feature>
<feature type="region of interest" description="Disordered" evidence="1">
    <location>
        <begin position="1186"/>
        <end position="1355"/>
    </location>
</feature>
<feature type="compositionally biased region" description="Polar residues" evidence="1">
    <location>
        <begin position="490"/>
        <end position="516"/>
    </location>
</feature>
<name>A0A0C2X1D5_SERVB</name>
<feature type="compositionally biased region" description="Polar residues" evidence="1">
    <location>
        <begin position="358"/>
        <end position="369"/>
    </location>
</feature>
<feature type="compositionally biased region" description="Polar residues" evidence="1">
    <location>
        <begin position="750"/>
        <end position="769"/>
    </location>
</feature>
<protein>
    <submittedName>
        <fullName evidence="2">Uncharacterized protein</fullName>
    </submittedName>
</protein>
<sequence length="1592" mass="168799">MPAGAQQEEENWDDDFEFGSSAGSPVAGRRADVTPPNLSPRIIGRRTLSNGSNGVGIHTPPNSKNRWSSGSFENWDDEDETINLKALGNGMLQQPATPKATAKLRNTTPPRARKLSEDSEPCWDDEEDVDIAKRAGSVPTHPSATMMPIGSMKVFPTNGSNTLSSPEKLPTTFHQITPPFHPPSAFPPAPLKTEPSGSGTETSTTNTDIMESSDSSIAQPSDTSASTSQSSFFGRLGRRLSKSTRNGTLSTSTTGETINSSFPSTVFSPSATSNSLDPTSPSPSYMFGGSPSKPKTGFSFGGGMLKRSGSVTRTSNSGNLQTMAGKENGVKKSKAQADSGAGSRTAPAEFNARRYTERVTNPSFTSPSAQFPPPAHGHSHSVAAMPRDFAPSWGAPPSLTRKAKALDGTEGAQMLTSLSSRNTLKGSTSKPLEGSKATHQPSASLSSAFFSSIRKKSNPLQSSSKPVPNSAMAGPPPSSFTRIDTSSSSNGTATKEAQPQDQDSLQPMPQVQIQTQRPRRTHRRNISTGAMITSVIDEVSSDGTISNKLSAAAMRERPAAARSGLSQSTTASELRRASTPPPRTSTSSAGSVHSPISPIEFTRRSEDSGSFGRGSGERTFVLPPSMSIRSPALPTSGIHADGGVSGRRSMDWSPSSSPGDQLAPAALLPPIELCPPSPPAPQTIKSSAPEVKENKEMLTYTPGADDDKTPMPVPRRRVHNLRIGTGSIVSAASLSSGSQLDTPKYEVSQDGPTPSISAHGSIASTGSNKTLAPHATGVNRQLDNINGRTSPGISASLGRLAGASTAGKIDEVPGTTSSGLSRRNSLSGGVVSATMSNSGSTGGGLKIPARIVAKQDALKRDLGAVREFALSIDELKRLKISYELAIAVVEKLCDPTPAPTDPNEALSKQWYQMRSTSSIPQFHIPRRSPPESETPSQPSTPVSPTFEKPIVRRRVYDLPSVEPRNQEPVSESSFIPAEQKALSTAALSELDVQYAIWWECAELLIELGGAAPPVVAGSVVRSPAMPSLRRPGFGTSEDQSTPRARGRNAPLPKPQQEGSITDLSTTLSPDPSNRPTRRRDSTGQQDLNARQIHLLKGMLSTPNPSDLSFSVDLFPPEQVQGLSPVISNPGSTVRTTSEMVTEDEDSALSTMQNANTQREKKRSRRISLAGKLGVREILAALKWTKEKAKQRYKQPTATPGSENRKSVDFSTRASMDQPLPMTPLPTTTTHDESPRGQSRDNLNVASPSKTKAPPSPYKRNRRRSLASIFKFGNASGTQTEDTPYSHSRSRVDLASPPPIVSGYASSQFAGSRVEEGEGPDMDSDWDQMNSPSDMPRGYAISQHDGPSAQDLSASAASLRGRTAPVGIPITIGPRRKGSVVSRNASTSRHAYSSASASAASLVGSSVYGSAASQPSLHESFGGRMASDKSDDERRRLKKPPSKQPRRPPSAGGRKSRPSPSQSSSSIQLPSSTPPAVTSPLPDRPYHSTRSASLQSPNISDPSNRPYLPVSTRSAPLRGISSSSATDLSETKLALTPENIIPLLVYAREVKLKLADCLVELKSIETDLLMSKVGGEYLENNGAVEFVPDDGTR</sequence>
<feature type="compositionally biased region" description="Acidic residues" evidence="1">
    <location>
        <begin position="1316"/>
        <end position="1325"/>
    </location>
</feature>
<feature type="compositionally biased region" description="Polar residues" evidence="1">
    <location>
        <begin position="1487"/>
        <end position="1502"/>
    </location>
</feature>
<feature type="region of interest" description="Disordered" evidence="1">
    <location>
        <begin position="921"/>
        <end position="946"/>
    </location>
</feature>
<feature type="compositionally biased region" description="Polar residues" evidence="1">
    <location>
        <begin position="458"/>
        <end position="467"/>
    </location>
</feature>
<feature type="region of interest" description="Disordered" evidence="1">
    <location>
        <begin position="1024"/>
        <end position="1086"/>
    </location>
</feature>